<dbReference type="Proteomes" id="UP001056778">
    <property type="component" value="Chromosome 2"/>
</dbReference>
<name>A0ACB9TNH3_HOLOL</name>
<accession>A0ACB9TNH3</accession>
<reference evidence="1" key="1">
    <citation type="submission" date="2022-04" db="EMBL/GenBank/DDBJ databases">
        <title>Chromosome-scale genome assembly of Holotrichia oblita Faldermann.</title>
        <authorList>
            <person name="Rongchong L."/>
        </authorList>
    </citation>
    <scope>NUCLEOTIDE SEQUENCE</scope>
    <source>
        <strain evidence="1">81SQS9</strain>
    </source>
</reference>
<evidence type="ECO:0000313" key="1">
    <source>
        <dbReference type="EMBL" id="KAI4468341.1"/>
    </source>
</evidence>
<keyword evidence="2" id="KW-1185">Reference proteome</keyword>
<dbReference type="EMBL" id="CM043016">
    <property type="protein sequence ID" value="KAI4468341.1"/>
    <property type="molecule type" value="Genomic_DNA"/>
</dbReference>
<organism evidence="1 2">
    <name type="scientific">Holotrichia oblita</name>
    <name type="common">Chafer beetle</name>
    <dbReference type="NCBI Taxonomy" id="644536"/>
    <lineage>
        <taxon>Eukaryota</taxon>
        <taxon>Metazoa</taxon>
        <taxon>Ecdysozoa</taxon>
        <taxon>Arthropoda</taxon>
        <taxon>Hexapoda</taxon>
        <taxon>Insecta</taxon>
        <taxon>Pterygota</taxon>
        <taxon>Neoptera</taxon>
        <taxon>Endopterygota</taxon>
        <taxon>Coleoptera</taxon>
        <taxon>Polyphaga</taxon>
        <taxon>Scarabaeiformia</taxon>
        <taxon>Scarabaeidae</taxon>
        <taxon>Melolonthinae</taxon>
        <taxon>Holotrichia</taxon>
    </lineage>
</organism>
<protein>
    <submittedName>
        <fullName evidence="1">Sprouty-related evh1 domain-containing protein family member</fullName>
    </submittedName>
</protein>
<sequence length="185" mass="21196">MSIEFILNLHIYCLLCDNSSANARKWEIELATLKSNNARLTSALQESTANVEEWKRQLHTYKEENLRMKTKYQLDLENSKGGGDIADELRKDNQSLRQRIEQLESELDGKNNEIKQMKTSDVVQTLQKENQELQSTAKLAQSELDIALSAHESQKQVLLTLNQQLVSRIQELATIHDEITTALQT</sequence>
<comment type="caution">
    <text evidence="1">The sequence shown here is derived from an EMBL/GenBank/DDBJ whole genome shotgun (WGS) entry which is preliminary data.</text>
</comment>
<evidence type="ECO:0000313" key="2">
    <source>
        <dbReference type="Proteomes" id="UP001056778"/>
    </source>
</evidence>
<gene>
    <name evidence="1" type="ORF">MML48_2g00008737</name>
</gene>
<proteinExistence type="predicted"/>